<keyword evidence="1" id="KW-0732">Signal</keyword>
<feature type="signal peptide" evidence="1">
    <location>
        <begin position="1"/>
        <end position="17"/>
    </location>
</feature>
<feature type="chain" id="PRO_5038031286" evidence="1">
    <location>
        <begin position="18"/>
        <end position="262"/>
    </location>
</feature>
<reference evidence="2" key="2">
    <citation type="submission" date="2020-09" db="EMBL/GenBank/DDBJ databases">
        <authorList>
            <person name="Sun Q."/>
            <person name="Ohkuma M."/>
        </authorList>
    </citation>
    <scope>NUCLEOTIDE SEQUENCE</scope>
    <source>
        <strain evidence="2">JCM 13919</strain>
    </source>
</reference>
<dbReference type="InterPro" id="IPR014110">
    <property type="entry name" value="TraF"/>
</dbReference>
<dbReference type="OrthoDB" id="5651797at2"/>
<dbReference type="NCBIfam" id="TIGR02739">
    <property type="entry name" value="TraF"/>
    <property type="match status" value="1"/>
</dbReference>
<reference evidence="2" key="1">
    <citation type="journal article" date="2014" name="Int. J. Syst. Evol. Microbiol.">
        <title>Complete genome sequence of Corynebacterium casei LMG S-19264T (=DSM 44701T), isolated from a smear-ripened cheese.</title>
        <authorList>
            <consortium name="US DOE Joint Genome Institute (JGI-PGF)"/>
            <person name="Walter F."/>
            <person name="Albersmeier A."/>
            <person name="Kalinowski J."/>
            <person name="Ruckert C."/>
        </authorList>
    </citation>
    <scope>NUCLEOTIDE SEQUENCE</scope>
    <source>
        <strain evidence="2">JCM 13919</strain>
    </source>
</reference>
<dbReference type="EMBL" id="BMOB01000009">
    <property type="protein sequence ID" value="GGI90973.1"/>
    <property type="molecule type" value="Genomic_DNA"/>
</dbReference>
<name>A0A917JYL8_9GAMM</name>
<keyword evidence="3" id="KW-1185">Reference proteome</keyword>
<organism evidence="2 3">
    <name type="scientific">Legionella impletisoli</name>
    <dbReference type="NCBI Taxonomy" id="343510"/>
    <lineage>
        <taxon>Bacteria</taxon>
        <taxon>Pseudomonadati</taxon>
        <taxon>Pseudomonadota</taxon>
        <taxon>Gammaproteobacteria</taxon>
        <taxon>Legionellales</taxon>
        <taxon>Legionellaceae</taxon>
        <taxon>Legionella</taxon>
    </lineage>
</organism>
<proteinExistence type="predicted"/>
<dbReference type="InterPro" id="IPR039555">
    <property type="entry name" value="TraF/TrbB"/>
</dbReference>
<sequence length="262" mass="30084">MRFLVVLGLLVPAITLAHQDTVTAKGFHWYSPSIEEKEPVLQKPVQKQMPTMEPYDELLSLRRQTLNKLAESLLRPSVESTQSYIEAQTEMAKRHQAFVRNWQRVLLTHPELDHRLHFPTDNNAIANKNDEQKLLTEEILQASKKQFGLIFIYHGNSSLSRRFANVFLPFVKEYQFSMIPVSVTDEVLQELPNSKHVSIEQLSRKIPVKARFLPAVMLVNLKTQEMSPLSYGFVALTDLKARFLDVATDFKRFSYEGLGEAG</sequence>
<comment type="caution">
    <text evidence="2">The sequence shown here is derived from an EMBL/GenBank/DDBJ whole genome shotgun (WGS) entry which is preliminary data.</text>
</comment>
<evidence type="ECO:0000313" key="3">
    <source>
        <dbReference type="Proteomes" id="UP000630149"/>
    </source>
</evidence>
<accession>A0A917JYL8</accession>
<gene>
    <name evidence="2" type="primary">traF</name>
    <name evidence="2" type="ORF">GCM10007966_19600</name>
</gene>
<evidence type="ECO:0000256" key="1">
    <source>
        <dbReference type="SAM" id="SignalP"/>
    </source>
</evidence>
<dbReference type="Proteomes" id="UP000630149">
    <property type="component" value="Unassembled WGS sequence"/>
</dbReference>
<dbReference type="RefSeq" id="WP_131777180.1">
    <property type="nucleotide sequence ID" value="NZ_BMOB01000009.1"/>
</dbReference>
<protein>
    <submittedName>
        <fullName evidence="2">Conjugal transfer protein TraF</fullName>
    </submittedName>
</protein>
<dbReference type="AlphaFoldDB" id="A0A917JYL8"/>
<evidence type="ECO:0000313" key="2">
    <source>
        <dbReference type="EMBL" id="GGI90973.1"/>
    </source>
</evidence>
<dbReference type="Pfam" id="PF13728">
    <property type="entry name" value="TraF"/>
    <property type="match status" value="1"/>
</dbReference>